<evidence type="ECO:0000256" key="6">
    <source>
        <dbReference type="ARBA" id="ARBA00022729"/>
    </source>
</evidence>
<feature type="signal peptide" evidence="14">
    <location>
        <begin position="1"/>
        <end position="21"/>
    </location>
</feature>
<dbReference type="Proteomes" id="UP000199149">
    <property type="component" value="Unassembled WGS sequence"/>
</dbReference>
<keyword evidence="4" id="KW-0410">Iron transport</keyword>
<dbReference type="InterPro" id="IPR037066">
    <property type="entry name" value="Plug_dom_sf"/>
</dbReference>
<dbReference type="Pfam" id="PF00593">
    <property type="entry name" value="TonB_dep_Rec_b-barrel"/>
    <property type="match status" value="1"/>
</dbReference>
<evidence type="ECO:0000256" key="5">
    <source>
        <dbReference type="ARBA" id="ARBA00022692"/>
    </source>
</evidence>
<dbReference type="InterPro" id="IPR036942">
    <property type="entry name" value="Beta-barrel_TonB_sf"/>
</dbReference>
<dbReference type="EMBL" id="FOUZ01000004">
    <property type="protein sequence ID" value="SFM92466.1"/>
    <property type="molecule type" value="Genomic_DNA"/>
</dbReference>
<keyword evidence="5 12" id="KW-0812">Transmembrane</keyword>
<keyword evidence="18" id="KW-1185">Reference proteome</keyword>
<evidence type="ECO:0000256" key="9">
    <source>
        <dbReference type="ARBA" id="ARBA00023077"/>
    </source>
</evidence>
<feature type="chain" id="PRO_5011538640" evidence="14">
    <location>
        <begin position="22"/>
        <end position="739"/>
    </location>
</feature>
<evidence type="ECO:0000256" key="14">
    <source>
        <dbReference type="SAM" id="SignalP"/>
    </source>
</evidence>
<keyword evidence="2 12" id="KW-0813">Transport</keyword>
<keyword evidence="10 12" id="KW-0472">Membrane</keyword>
<proteinExistence type="inferred from homology"/>
<dbReference type="InterPro" id="IPR012910">
    <property type="entry name" value="Plug_dom"/>
</dbReference>
<dbReference type="RefSeq" id="WP_092907115.1">
    <property type="nucleotide sequence ID" value="NZ_FOUZ01000004.1"/>
</dbReference>
<accession>A0A1I4UU71</accession>
<dbReference type="Pfam" id="PF07715">
    <property type="entry name" value="Plug"/>
    <property type="match status" value="1"/>
</dbReference>
<comment type="subcellular location">
    <subcellularLocation>
        <location evidence="1 12">Cell outer membrane</location>
        <topology evidence="1 12">Multi-pass membrane protein</topology>
    </subcellularLocation>
</comment>
<dbReference type="PROSITE" id="PS52016">
    <property type="entry name" value="TONB_DEPENDENT_REC_3"/>
    <property type="match status" value="1"/>
</dbReference>
<dbReference type="OrthoDB" id="9775095at2"/>
<evidence type="ECO:0000313" key="18">
    <source>
        <dbReference type="Proteomes" id="UP000199149"/>
    </source>
</evidence>
<keyword evidence="6 14" id="KW-0732">Signal</keyword>
<evidence type="ECO:0000256" key="4">
    <source>
        <dbReference type="ARBA" id="ARBA00022496"/>
    </source>
</evidence>
<evidence type="ECO:0000256" key="13">
    <source>
        <dbReference type="RuleBase" id="RU003357"/>
    </source>
</evidence>
<dbReference type="InterPro" id="IPR000531">
    <property type="entry name" value="Beta-barrel_TonB"/>
</dbReference>
<dbReference type="GO" id="GO:0015344">
    <property type="term" value="F:siderophore uptake transmembrane transporter activity"/>
    <property type="evidence" value="ECO:0007669"/>
    <property type="project" value="TreeGrafter"/>
</dbReference>
<dbReference type="PANTHER" id="PTHR32552:SF68">
    <property type="entry name" value="FERRICHROME OUTER MEMBRANE TRANSPORTER_PHAGE RECEPTOR"/>
    <property type="match status" value="1"/>
</dbReference>
<evidence type="ECO:0000256" key="1">
    <source>
        <dbReference type="ARBA" id="ARBA00004571"/>
    </source>
</evidence>
<dbReference type="STRING" id="684065.SAMN05421738_104121"/>
<evidence type="ECO:0000256" key="11">
    <source>
        <dbReference type="ARBA" id="ARBA00023237"/>
    </source>
</evidence>
<evidence type="ECO:0000259" key="15">
    <source>
        <dbReference type="Pfam" id="PF00593"/>
    </source>
</evidence>
<evidence type="ECO:0000259" key="16">
    <source>
        <dbReference type="Pfam" id="PF07715"/>
    </source>
</evidence>
<evidence type="ECO:0000256" key="12">
    <source>
        <dbReference type="PROSITE-ProRule" id="PRU01360"/>
    </source>
</evidence>
<dbReference type="InterPro" id="IPR039426">
    <property type="entry name" value="TonB-dep_rcpt-like"/>
</dbReference>
<evidence type="ECO:0000256" key="8">
    <source>
        <dbReference type="ARBA" id="ARBA00023065"/>
    </source>
</evidence>
<keyword evidence="8" id="KW-0406">Ion transport</keyword>
<dbReference type="PANTHER" id="PTHR32552">
    <property type="entry name" value="FERRICHROME IRON RECEPTOR-RELATED"/>
    <property type="match status" value="1"/>
</dbReference>
<dbReference type="Gene3D" id="2.40.170.20">
    <property type="entry name" value="TonB-dependent receptor, beta-barrel domain"/>
    <property type="match status" value="1"/>
</dbReference>
<gene>
    <name evidence="17" type="ORF">SAMN05421738_104121</name>
</gene>
<dbReference type="GO" id="GO:0009279">
    <property type="term" value="C:cell outer membrane"/>
    <property type="evidence" value="ECO:0007669"/>
    <property type="project" value="UniProtKB-SubCell"/>
</dbReference>
<keyword evidence="3 12" id="KW-1134">Transmembrane beta strand</keyword>
<dbReference type="Gene3D" id="2.170.130.10">
    <property type="entry name" value="TonB-dependent receptor, plug domain"/>
    <property type="match status" value="1"/>
</dbReference>
<evidence type="ECO:0000256" key="2">
    <source>
        <dbReference type="ARBA" id="ARBA00022448"/>
    </source>
</evidence>
<dbReference type="CDD" id="cd01347">
    <property type="entry name" value="ligand_gated_channel"/>
    <property type="match status" value="1"/>
</dbReference>
<name>A0A1I4UU71_9FLAO</name>
<evidence type="ECO:0000256" key="10">
    <source>
        <dbReference type="ARBA" id="ARBA00023136"/>
    </source>
</evidence>
<keyword evidence="7" id="KW-0408">Iron</keyword>
<sequence>MKKNSILLTTIALLSFSSAFAQEHEKEKKDTVNDLQQVEIFGDRNKKQRGLEMITRFPGNPQDQVQSISTISEKLIEEQGALTITDAARNVPGVTLFGNYGGYKESMSIRGYRGTPVLKNGVRMDSDFRTAGAITDMQGVESIQVIKGAASITQGVATGLGSAGGVINIVTKTPRFNNEKEVGLRYGSWNNVRATFDLQQVLDNDKKFAFRLNGAYQYGESYRDVIETKKHYINPSFAWRPDDKTEVVVQMDYLRVNGVPDRGTVNLAADDTEALFDMGHKFLGTQYDKTIMDNLTYSAWINRQITDKINFRVAYFGSFFTNDNTATALVKSDKKNLNLIDRTLGRSFNDDRSTAIQADLMGKDFNFNDFKWSWQVGYDYSYDRSTSRSAAGIGSYKEAGVTKYYIPQANVFGDIQNNINLSPELLKNLELRDYTGAPTYNYYYGFMTQQHLSYKDFIKVIGSLRYSYSISNHDNAVDPMIGLMISPIKNINFFGSFTTSTSLRSAMNLLENGGRVGSSKTNQFETGVKTSWFNDRLRANATYFNMNNKNLSYTVYNADGSNTTDPTTGENLYGLAGNLKRQGVELDISGRPLSNVQVLLGYAYLDARYEDSPAYMEGSAPMNAPKHTANAWVQYKFQNTNSFVDGLSLSVGAYYVGKRPVNEYTKKTIIHNTTPGVKPFDMPEYTTLNAQVGYSLKRFDFRLFFNNITDEIGYNSYYRGGYINQIDPFNMAGQIVFKF</sequence>
<feature type="domain" description="TonB-dependent receptor plug" evidence="16">
    <location>
        <begin position="62"/>
        <end position="156"/>
    </location>
</feature>
<dbReference type="SUPFAM" id="SSF56935">
    <property type="entry name" value="Porins"/>
    <property type="match status" value="1"/>
</dbReference>
<feature type="domain" description="TonB-dependent receptor-like beta-barrel" evidence="15">
    <location>
        <begin position="307"/>
        <end position="708"/>
    </location>
</feature>
<reference evidence="18" key="1">
    <citation type="submission" date="2016-10" db="EMBL/GenBank/DDBJ databases">
        <authorList>
            <person name="Varghese N."/>
            <person name="Submissions S."/>
        </authorList>
    </citation>
    <scope>NUCLEOTIDE SEQUENCE [LARGE SCALE GENOMIC DNA]</scope>
    <source>
        <strain evidence="18">XJ109</strain>
    </source>
</reference>
<evidence type="ECO:0000256" key="3">
    <source>
        <dbReference type="ARBA" id="ARBA00022452"/>
    </source>
</evidence>
<evidence type="ECO:0000256" key="7">
    <source>
        <dbReference type="ARBA" id="ARBA00023004"/>
    </source>
</evidence>
<keyword evidence="11 12" id="KW-0998">Cell outer membrane</keyword>
<dbReference type="AlphaFoldDB" id="A0A1I4UU71"/>
<protein>
    <submittedName>
        <fullName evidence="17">Iron complex outermembrane recepter protein</fullName>
    </submittedName>
</protein>
<keyword evidence="9 13" id="KW-0798">TonB box</keyword>
<organism evidence="17 18">
    <name type="scientific">Algoriella xinjiangensis</name>
    <dbReference type="NCBI Taxonomy" id="684065"/>
    <lineage>
        <taxon>Bacteria</taxon>
        <taxon>Pseudomonadati</taxon>
        <taxon>Bacteroidota</taxon>
        <taxon>Flavobacteriia</taxon>
        <taxon>Flavobacteriales</taxon>
        <taxon>Weeksellaceae</taxon>
        <taxon>Algoriella</taxon>
    </lineage>
</organism>
<evidence type="ECO:0000313" key="17">
    <source>
        <dbReference type="EMBL" id="SFM92466.1"/>
    </source>
</evidence>
<comment type="similarity">
    <text evidence="12 13">Belongs to the TonB-dependent receptor family.</text>
</comment>